<accession>A0A3G6YJ26</accession>
<name>A0A3G6YJ26_ACIPI</name>
<protein>
    <submittedName>
        <fullName evidence="1">Uncharacterized protein</fullName>
    </submittedName>
</protein>
<evidence type="ECO:0000313" key="1">
    <source>
        <dbReference type="EMBL" id="AZC00140.1"/>
    </source>
</evidence>
<dbReference type="Proteomes" id="UP000254410">
    <property type="component" value="Chromosome"/>
</dbReference>
<dbReference type="EMBL" id="CP033540">
    <property type="protein sequence ID" value="AZC00140.1"/>
    <property type="molecule type" value="Genomic_DNA"/>
</dbReference>
<reference evidence="1 2" key="1">
    <citation type="submission" date="2018-11" db="EMBL/GenBank/DDBJ databases">
        <authorList>
            <person name="Kuo S.-C."/>
            <person name="Chen F.-J."/>
            <person name="Liao Y.-C."/>
        </authorList>
    </citation>
    <scope>NUCLEOTIDE SEQUENCE [LARGE SCALE GENOMIC DNA]</scope>
    <source>
        <strain evidence="1 2">2014S06-099</strain>
    </source>
</reference>
<organism evidence="1 2">
    <name type="scientific">Acinetobacter pittii</name>
    <name type="common">Acinetobacter genomosp. 3</name>
    <dbReference type="NCBI Taxonomy" id="48296"/>
    <lineage>
        <taxon>Bacteria</taxon>
        <taxon>Pseudomonadati</taxon>
        <taxon>Pseudomonadota</taxon>
        <taxon>Gammaproteobacteria</taxon>
        <taxon>Moraxellales</taxon>
        <taxon>Moraxellaceae</taxon>
        <taxon>Acinetobacter</taxon>
        <taxon>Acinetobacter calcoaceticus/baumannii complex</taxon>
    </lineage>
</organism>
<dbReference type="RefSeq" id="WP_104075282.1">
    <property type="nucleotide sequence ID" value="NZ_CAXNYP010000008.1"/>
</dbReference>
<evidence type="ECO:0000313" key="2">
    <source>
        <dbReference type="Proteomes" id="UP000254410"/>
    </source>
</evidence>
<proteinExistence type="predicted"/>
<gene>
    <name evidence="1" type="ORF">DKE52_003880</name>
</gene>
<reference evidence="1 2" key="2">
    <citation type="submission" date="2018-12" db="EMBL/GenBank/DDBJ databases">
        <title>Molecular Epidemiology of Emerging Carbapenem-Resistance in Acinetobacter nosocomialis and Acinetobacter pittii in Taiwan, 2010-2014.</title>
        <authorList>
            <person name="Huang W.-C."/>
            <person name="Wang H.-Y."/>
            <person name="Lai J.-F."/>
            <person name="Lauderdale T.-L."/>
            <person name="Sytwu H.-K."/>
        </authorList>
    </citation>
    <scope>NUCLEOTIDE SEQUENCE [LARGE SCALE GENOMIC DNA]</scope>
    <source>
        <strain evidence="1 2">2014S06-099</strain>
    </source>
</reference>
<sequence>MTKMMSECIHSQPVEHKKFKVFANYLNSNKQGTGFVNGNGFGYFCRNKSNVID</sequence>
<dbReference type="AlphaFoldDB" id="A0A3G6YJ26"/>